<name>A0A0F8VC30_9ZZZZ</name>
<organism evidence="1">
    <name type="scientific">marine sediment metagenome</name>
    <dbReference type="NCBI Taxonomy" id="412755"/>
    <lineage>
        <taxon>unclassified sequences</taxon>
        <taxon>metagenomes</taxon>
        <taxon>ecological metagenomes</taxon>
    </lineage>
</organism>
<dbReference type="EMBL" id="LAZR01070364">
    <property type="protein sequence ID" value="KKK41892.1"/>
    <property type="molecule type" value="Genomic_DNA"/>
</dbReference>
<feature type="non-terminal residue" evidence="1">
    <location>
        <position position="29"/>
    </location>
</feature>
<comment type="caution">
    <text evidence="1">The sequence shown here is derived from an EMBL/GenBank/DDBJ whole genome shotgun (WGS) entry which is preliminary data.</text>
</comment>
<protein>
    <submittedName>
        <fullName evidence="1">Uncharacterized protein</fullName>
    </submittedName>
</protein>
<accession>A0A0F8VC30</accession>
<gene>
    <name evidence="1" type="ORF">LCGC14_2467140</name>
</gene>
<evidence type="ECO:0000313" key="1">
    <source>
        <dbReference type="EMBL" id="KKK41892.1"/>
    </source>
</evidence>
<proteinExistence type="predicted"/>
<reference evidence="1" key="1">
    <citation type="journal article" date="2015" name="Nature">
        <title>Complex archaea that bridge the gap between prokaryotes and eukaryotes.</title>
        <authorList>
            <person name="Spang A."/>
            <person name="Saw J.H."/>
            <person name="Jorgensen S.L."/>
            <person name="Zaremba-Niedzwiedzka K."/>
            <person name="Martijn J."/>
            <person name="Lind A.E."/>
            <person name="van Eijk R."/>
            <person name="Schleper C."/>
            <person name="Guy L."/>
            <person name="Ettema T.J."/>
        </authorList>
    </citation>
    <scope>NUCLEOTIDE SEQUENCE</scope>
</reference>
<sequence length="29" mass="3568">MKKTLIIYEEVKVLTAKYYHPKSDDYLDY</sequence>
<dbReference type="AlphaFoldDB" id="A0A0F8VC30"/>